<proteinExistence type="predicted"/>
<comment type="caution">
    <text evidence="1">The sequence shown here is derived from an EMBL/GenBank/DDBJ whole genome shotgun (WGS) entry which is preliminary data.</text>
</comment>
<organism evidence="1 2">
    <name type="scientific">Quercus suber</name>
    <name type="common">Cork oak</name>
    <dbReference type="NCBI Taxonomy" id="58331"/>
    <lineage>
        <taxon>Eukaryota</taxon>
        <taxon>Viridiplantae</taxon>
        <taxon>Streptophyta</taxon>
        <taxon>Embryophyta</taxon>
        <taxon>Tracheophyta</taxon>
        <taxon>Spermatophyta</taxon>
        <taxon>Magnoliopsida</taxon>
        <taxon>eudicotyledons</taxon>
        <taxon>Gunneridae</taxon>
        <taxon>Pentapetalae</taxon>
        <taxon>rosids</taxon>
        <taxon>fabids</taxon>
        <taxon>Fagales</taxon>
        <taxon>Fagaceae</taxon>
        <taxon>Quercus</taxon>
    </lineage>
</organism>
<keyword evidence="2" id="KW-1185">Reference proteome</keyword>
<feature type="non-terminal residue" evidence="1">
    <location>
        <position position="1"/>
    </location>
</feature>
<accession>A0AAW0IPB9</accession>
<dbReference type="AlphaFoldDB" id="A0AAW0IPB9"/>
<sequence>ITCPAECPTSTPKDPKAKVCYVNCDSPICKAACKHRKPNCNAPGAGCYDPRFIALGVLFDTKTFSLEAITAATWDDEVDHLKFSYNGRELVIREGHLYAWKSLENDLIVERTSNKNSVVVTLPELAEISVNVVPVTKEDDRIHNY</sequence>
<dbReference type="Proteomes" id="UP000237347">
    <property type="component" value="Unassembled WGS sequence"/>
</dbReference>
<evidence type="ECO:0000313" key="2">
    <source>
        <dbReference type="Proteomes" id="UP000237347"/>
    </source>
</evidence>
<dbReference type="EMBL" id="PKMF04000947">
    <property type="protein sequence ID" value="KAK7816282.1"/>
    <property type="molecule type" value="Genomic_DNA"/>
</dbReference>
<protein>
    <submittedName>
        <fullName evidence="1">Uncharacterized protein</fullName>
    </submittedName>
</protein>
<evidence type="ECO:0000313" key="1">
    <source>
        <dbReference type="EMBL" id="KAK7816282.1"/>
    </source>
</evidence>
<gene>
    <name evidence="1" type="ORF">CFP56_044171</name>
</gene>
<dbReference type="PANTHER" id="PTHR31656">
    <property type="entry name" value="ROOT CAP DOMAIN-CONTAINING PROTEIN"/>
    <property type="match status" value="1"/>
</dbReference>
<name>A0AAW0IPB9_QUESU</name>
<reference evidence="1 2" key="1">
    <citation type="journal article" date="2018" name="Sci. Data">
        <title>The draft genome sequence of cork oak.</title>
        <authorList>
            <person name="Ramos A.M."/>
            <person name="Usie A."/>
            <person name="Barbosa P."/>
            <person name="Barros P.M."/>
            <person name="Capote T."/>
            <person name="Chaves I."/>
            <person name="Simoes F."/>
            <person name="Abreu I."/>
            <person name="Carrasquinho I."/>
            <person name="Faro C."/>
            <person name="Guimaraes J.B."/>
            <person name="Mendonca D."/>
            <person name="Nobrega F."/>
            <person name="Rodrigues L."/>
            <person name="Saibo N.J.M."/>
            <person name="Varela M.C."/>
            <person name="Egas C."/>
            <person name="Matos J."/>
            <person name="Miguel C.M."/>
            <person name="Oliveira M.M."/>
            <person name="Ricardo C.P."/>
            <person name="Goncalves S."/>
        </authorList>
    </citation>
    <scope>NUCLEOTIDE SEQUENCE [LARGE SCALE GENOMIC DNA]</scope>
    <source>
        <strain evidence="2">cv. HL8</strain>
    </source>
</reference>